<feature type="transmembrane region" description="Helical" evidence="1">
    <location>
        <begin position="725"/>
        <end position="750"/>
    </location>
</feature>
<keyword evidence="1" id="KW-0472">Membrane</keyword>
<evidence type="ECO:0000313" key="4">
    <source>
        <dbReference type="Proteomes" id="UP000745859"/>
    </source>
</evidence>
<dbReference type="Pfam" id="PF07494">
    <property type="entry name" value="Reg_prop"/>
    <property type="match status" value="1"/>
</dbReference>
<accession>A0ABX0U712</accession>
<sequence length="927" mass="107019">MRVFIFFFLVFTTISFSQELPPISIYTAKDYHAENQNWSITQGKNKHVYVANNKGLLEFDGAVWSLYPTPNETILRAINVIDDKIFGGFYNGFGYWQKNIKGALVYTSLSDEIELLEDEQFWKIEEVEGWVIFQSLQRIYLYNLKTNKYKLIESSTQILHMYLVDNILYYQELNKGIYKLEKGIPKLVSNSEKILKSIVVGLHTINGSLVCVTNNNGVFKLEKEQLIAWNPEINKQIESYTIYSSCKLKNGNLVLGTISNGVFIVHQKEGITLCINQKKGLGNNTVLSLFEDAEQNIWLGLDDGVNVIDMNTPFKVYKDLNGIIGTVYTSVVYQDRIYLGTNQGLFSKKYNSKEDFKMLPKTGGQVWELKIIEDTLFCGHNSGTYLVKNNRVELISEIAGTWNIKPLSSSTFLQGNYSGLYVFQKVNGKWGLKNKIKGFNISSRSFEFLNDHTIFVNHEYKGIYKLTVDKELTQVSNISIIGNISKGLHSSLIKYKDHILYSYKEGVYQYNTEKSIFLKDSILSSLWSSKNYISGVLIKTDAKDKLWGFSKKEVICIEQGGLTSKPIVTRISIPLKLRKGATGFENISYLPNQKYLLGNSNGYITLEPNNTSQQQDYKVQVNQIKNGSFNQQFANVHLKDEISFENKNNNFEFYCSVPVFNDYTQVEYQYKLKGLSNLWSPWSNDSKILLKNIPFGSYKLSIRAKVDGILTNNIENYSFKIKMPWYISTPMLLLYVIVMVLFSVFMHTMYNRRYNKQRKKLLIEKQRELEFHKLENEKRLTLLENEKLEEDFELKSKELAGSTMNIIKKNELLNTIKEELLKGEQKNINNVVKIIDKSLNNVDDWKLFEEAFNNADKDFVKKIKNLHPVLTSNDLRLCAYLRLNLSSKEIAPLLNISPKSIEVKRYRLRKKMNLSGDQNLTDYILAI</sequence>
<proteinExistence type="predicted"/>
<feature type="domain" description="HTH luxR-type" evidence="2">
    <location>
        <begin position="867"/>
        <end position="924"/>
    </location>
</feature>
<dbReference type="GO" id="GO:0003677">
    <property type="term" value="F:DNA binding"/>
    <property type="evidence" value="ECO:0007669"/>
    <property type="project" value="UniProtKB-KW"/>
</dbReference>
<dbReference type="InterPro" id="IPR016032">
    <property type="entry name" value="Sig_transdc_resp-reg_C-effctor"/>
</dbReference>
<dbReference type="Pfam" id="PF00196">
    <property type="entry name" value="GerE"/>
    <property type="match status" value="1"/>
</dbReference>
<dbReference type="InterPro" id="IPR013783">
    <property type="entry name" value="Ig-like_fold"/>
</dbReference>
<dbReference type="Proteomes" id="UP000745859">
    <property type="component" value="Unassembled WGS sequence"/>
</dbReference>
<dbReference type="InterPro" id="IPR000792">
    <property type="entry name" value="Tscrpt_reg_LuxR_C"/>
</dbReference>
<keyword evidence="3" id="KW-0238">DNA-binding</keyword>
<dbReference type="SMART" id="SM00421">
    <property type="entry name" value="HTH_LUXR"/>
    <property type="match status" value="1"/>
</dbReference>
<dbReference type="SUPFAM" id="SSF46894">
    <property type="entry name" value="C-terminal effector domain of the bipartite response regulators"/>
    <property type="match status" value="1"/>
</dbReference>
<dbReference type="EMBL" id="JAASQL010000001">
    <property type="protein sequence ID" value="NIJ44629.1"/>
    <property type="molecule type" value="Genomic_DNA"/>
</dbReference>
<reference evidence="3 4" key="1">
    <citation type="submission" date="2020-03" db="EMBL/GenBank/DDBJ databases">
        <title>Genomic Encyclopedia of Type Strains, Phase IV (KMG-IV): sequencing the most valuable type-strain genomes for metagenomic binning, comparative biology and taxonomic classification.</title>
        <authorList>
            <person name="Goeker M."/>
        </authorList>
    </citation>
    <scope>NUCLEOTIDE SEQUENCE [LARGE SCALE GENOMIC DNA]</scope>
    <source>
        <strain evidence="3 4">DSM 101599</strain>
    </source>
</reference>
<dbReference type="InterPro" id="IPR011110">
    <property type="entry name" value="Reg_prop"/>
</dbReference>
<name>A0ABX0U712_9FLAO</name>
<organism evidence="3 4">
    <name type="scientific">Wenyingzhuangia heitensis</name>
    <dbReference type="NCBI Taxonomy" id="1487859"/>
    <lineage>
        <taxon>Bacteria</taxon>
        <taxon>Pseudomonadati</taxon>
        <taxon>Bacteroidota</taxon>
        <taxon>Flavobacteriia</taxon>
        <taxon>Flavobacteriales</taxon>
        <taxon>Flavobacteriaceae</taxon>
        <taxon>Wenyingzhuangia</taxon>
    </lineage>
</organism>
<keyword evidence="1" id="KW-1133">Transmembrane helix</keyword>
<keyword evidence="4" id="KW-1185">Reference proteome</keyword>
<dbReference type="Gene3D" id="1.10.10.10">
    <property type="entry name" value="Winged helix-like DNA-binding domain superfamily/Winged helix DNA-binding domain"/>
    <property type="match status" value="1"/>
</dbReference>
<dbReference type="Gene3D" id="2.60.40.10">
    <property type="entry name" value="Immunoglobulins"/>
    <property type="match status" value="1"/>
</dbReference>
<dbReference type="RefSeq" id="WP_167184977.1">
    <property type="nucleotide sequence ID" value="NZ_JAASQL010000001.1"/>
</dbReference>
<dbReference type="InterPro" id="IPR036388">
    <property type="entry name" value="WH-like_DNA-bd_sf"/>
</dbReference>
<protein>
    <submittedName>
        <fullName evidence="3">DNA-binding CsgD family transcriptional regulator</fullName>
    </submittedName>
</protein>
<evidence type="ECO:0000259" key="2">
    <source>
        <dbReference type="SMART" id="SM00421"/>
    </source>
</evidence>
<keyword evidence="1" id="KW-0812">Transmembrane</keyword>
<gene>
    <name evidence="3" type="ORF">FHR24_001068</name>
</gene>
<evidence type="ECO:0000313" key="3">
    <source>
        <dbReference type="EMBL" id="NIJ44629.1"/>
    </source>
</evidence>
<comment type="caution">
    <text evidence="3">The sequence shown here is derived from an EMBL/GenBank/DDBJ whole genome shotgun (WGS) entry which is preliminary data.</text>
</comment>
<dbReference type="InterPro" id="IPR015943">
    <property type="entry name" value="WD40/YVTN_repeat-like_dom_sf"/>
</dbReference>
<evidence type="ECO:0000256" key="1">
    <source>
        <dbReference type="SAM" id="Phobius"/>
    </source>
</evidence>
<dbReference type="Gene3D" id="2.130.10.10">
    <property type="entry name" value="YVTN repeat-like/Quinoprotein amine dehydrogenase"/>
    <property type="match status" value="2"/>
</dbReference>